<keyword evidence="2" id="KW-0732">Signal</keyword>
<reference evidence="4" key="1">
    <citation type="submission" date="2017-09" db="EMBL/GenBank/DDBJ databases">
        <title>Depth-based differentiation of microbial function through sediment-hosted aquifers and enrichment of novel symbionts in the deep terrestrial subsurface.</title>
        <authorList>
            <person name="Probst A.J."/>
            <person name="Ladd B."/>
            <person name="Jarett J.K."/>
            <person name="Geller-Mcgrath D.E."/>
            <person name="Sieber C.M.K."/>
            <person name="Emerson J.B."/>
            <person name="Anantharaman K."/>
            <person name="Thomas B.C."/>
            <person name="Malmstrom R."/>
            <person name="Stieglmeier M."/>
            <person name="Klingl A."/>
            <person name="Woyke T."/>
            <person name="Ryan C.M."/>
            <person name="Banfield J.F."/>
        </authorList>
    </citation>
    <scope>NUCLEOTIDE SEQUENCE [LARGE SCALE GENOMIC DNA]</scope>
</reference>
<feature type="signal peptide" evidence="2">
    <location>
        <begin position="1"/>
        <end position="24"/>
    </location>
</feature>
<name>A0A2M7AXA4_9BACT</name>
<feature type="transmembrane region" description="Helical" evidence="1">
    <location>
        <begin position="48"/>
        <end position="69"/>
    </location>
</feature>
<evidence type="ECO:0000256" key="1">
    <source>
        <dbReference type="SAM" id="Phobius"/>
    </source>
</evidence>
<comment type="caution">
    <text evidence="3">The sequence shown here is derived from an EMBL/GenBank/DDBJ whole genome shotgun (WGS) entry which is preliminary data.</text>
</comment>
<keyword evidence="1" id="KW-0472">Membrane</keyword>
<dbReference type="EMBL" id="PEVY01000037">
    <property type="protein sequence ID" value="PIU75264.1"/>
    <property type="molecule type" value="Genomic_DNA"/>
</dbReference>
<keyword evidence="1" id="KW-1133">Transmembrane helix</keyword>
<accession>A0A2M7AXA4</accession>
<gene>
    <name evidence="3" type="ORF">COS76_01690</name>
</gene>
<feature type="chain" id="PRO_5014811744" evidence="2">
    <location>
        <begin position="25"/>
        <end position="170"/>
    </location>
</feature>
<dbReference type="AlphaFoldDB" id="A0A2M7AXA4"/>
<organism evidence="3 4">
    <name type="scientific">Candidatus Portnoybacteria bacterium CG06_land_8_20_14_3_00_39_12</name>
    <dbReference type="NCBI Taxonomy" id="1974809"/>
    <lineage>
        <taxon>Bacteria</taxon>
        <taxon>Candidatus Portnoyibacteriota</taxon>
    </lineage>
</organism>
<evidence type="ECO:0000256" key="2">
    <source>
        <dbReference type="SAM" id="SignalP"/>
    </source>
</evidence>
<protein>
    <submittedName>
        <fullName evidence="3">Uncharacterized protein</fullName>
    </submittedName>
</protein>
<dbReference type="Proteomes" id="UP000228775">
    <property type="component" value="Unassembled WGS sequence"/>
</dbReference>
<feature type="transmembrane region" description="Helical" evidence="1">
    <location>
        <begin position="117"/>
        <end position="135"/>
    </location>
</feature>
<proteinExistence type="predicted"/>
<feature type="transmembrane region" description="Helical" evidence="1">
    <location>
        <begin position="81"/>
        <end position="97"/>
    </location>
</feature>
<sequence length="170" mass="19090">MLKKYLSIFLAALVALLVALPAKAVCPVCTIAVGACVGLARWLKIDDTISGLWIGGLVVSMIVWTLSWFNTKKWRFWGREVLVVVFYYASIIIPFYYKDFIGHPLNKCGGVDKLLLGMIVGSAGFLAGMIIHHFLKKYHSGRVYFPFQKVILPLIPLMILSAVFYFITKN</sequence>
<evidence type="ECO:0000313" key="4">
    <source>
        <dbReference type="Proteomes" id="UP000228775"/>
    </source>
</evidence>
<evidence type="ECO:0000313" key="3">
    <source>
        <dbReference type="EMBL" id="PIU75264.1"/>
    </source>
</evidence>
<keyword evidence="1" id="KW-0812">Transmembrane</keyword>
<feature type="transmembrane region" description="Helical" evidence="1">
    <location>
        <begin position="147"/>
        <end position="167"/>
    </location>
</feature>